<dbReference type="GO" id="GO:0015293">
    <property type="term" value="F:symporter activity"/>
    <property type="evidence" value="ECO:0007669"/>
    <property type="project" value="TreeGrafter"/>
</dbReference>
<keyword evidence="14" id="KW-1185">Reference proteome</keyword>
<keyword evidence="4" id="KW-1003">Cell membrane</keyword>
<dbReference type="InterPro" id="IPR056734">
    <property type="entry name" value="NANM"/>
</dbReference>
<dbReference type="InterPro" id="IPR038377">
    <property type="entry name" value="Na/Glc_symporter_sf"/>
</dbReference>
<name>A0A1Q2MCT9_9BACT</name>
<feature type="transmembrane region" description="Helical" evidence="11">
    <location>
        <begin position="520"/>
        <end position="541"/>
    </location>
</feature>
<dbReference type="Proteomes" id="UP000188181">
    <property type="component" value="Chromosome"/>
</dbReference>
<feature type="transmembrane region" description="Helical" evidence="11">
    <location>
        <begin position="743"/>
        <end position="762"/>
    </location>
</feature>
<evidence type="ECO:0000256" key="10">
    <source>
        <dbReference type="ARBA" id="ARBA00023201"/>
    </source>
</evidence>
<dbReference type="PROSITE" id="PS50283">
    <property type="entry name" value="NA_SOLUT_SYMP_3"/>
    <property type="match status" value="1"/>
</dbReference>
<keyword evidence="8" id="KW-0406">Ion transport</keyword>
<keyword evidence="7" id="KW-0915">Sodium</keyword>
<evidence type="ECO:0000313" key="13">
    <source>
        <dbReference type="EMBL" id="AQQ70490.1"/>
    </source>
</evidence>
<dbReference type="Gene3D" id="1.20.1730.10">
    <property type="entry name" value="Sodium/glucose cotransporter"/>
    <property type="match status" value="1"/>
</dbReference>
<feature type="signal peptide" evidence="12">
    <location>
        <begin position="1"/>
        <end position="23"/>
    </location>
</feature>
<keyword evidence="6 11" id="KW-1133">Transmembrane helix</keyword>
<organism evidence="13 14">
    <name type="scientific">Limihaloglobus sulfuriphilus</name>
    <dbReference type="NCBI Taxonomy" id="1851148"/>
    <lineage>
        <taxon>Bacteria</taxon>
        <taxon>Pseudomonadati</taxon>
        <taxon>Planctomycetota</taxon>
        <taxon>Phycisphaerae</taxon>
        <taxon>Sedimentisphaerales</taxon>
        <taxon>Sedimentisphaeraceae</taxon>
        <taxon>Limihaloglobus</taxon>
    </lineage>
</organism>
<feature type="chain" id="PRO_5013066345" evidence="12">
    <location>
        <begin position="24"/>
        <end position="867"/>
    </location>
</feature>
<dbReference type="EMBL" id="CP019646">
    <property type="protein sequence ID" value="AQQ70490.1"/>
    <property type="molecule type" value="Genomic_DNA"/>
</dbReference>
<keyword evidence="9 11" id="KW-0472">Membrane</keyword>
<feature type="transmembrane region" description="Helical" evidence="11">
    <location>
        <begin position="445"/>
        <end position="463"/>
    </location>
</feature>
<dbReference type="CDD" id="cd11495">
    <property type="entry name" value="SLC5sbd_NIS-like_u3"/>
    <property type="match status" value="1"/>
</dbReference>
<dbReference type="Pfam" id="PF00474">
    <property type="entry name" value="SSF"/>
    <property type="match status" value="1"/>
</dbReference>
<dbReference type="AlphaFoldDB" id="A0A1Q2MCT9"/>
<keyword evidence="12" id="KW-0732">Signal</keyword>
<feature type="transmembrane region" description="Helical" evidence="11">
    <location>
        <begin position="826"/>
        <end position="847"/>
    </location>
</feature>
<dbReference type="PANTHER" id="PTHR42985:SF40">
    <property type="entry name" value="LD47995P-RELATED"/>
    <property type="match status" value="1"/>
</dbReference>
<evidence type="ECO:0000256" key="2">
    <source>
        <dbReference type="ARBA" id="ARBA00006434"/>
    </source>
</evidence>
<dbReference type="SUPFAM" id="SSF117281">
    <property type="entry name" value="Kelch motif"/>
    <property type="match status" value="1"/>
</dbReference>
<keyword evidence="3" id="KW-0813">Transport</keyword>
<reference evidence="14" key="1">
    <citation type="submission" date="2017-02" db="EMBL/GenBank/DDBJ databases">
        <title>Comparative genomics and description of representatives of a novel lineage of planctomycetes thriving in anoxic sediments.</title>
        <authorList>
            <person name="Spring S."/>
            <person name="Bunk B."/>
            <person name="Sproer C."/>
        </authorList>
    </citation>
    <scope>NUCLEOTIDE SEQUENCE [LARGE SCALE GENOMIC DNA]</scope>
    <source>
        <strain evidence="14">SM-Chi-D1</strain>
    </source>
</reference>
<dbReference type="Gene3D" id="2.120.10.80">
    <property type="entry name" value="Kelch-type beta propeller"/>
    <property type="match status" value="1"/>
</dbReference>
<feature type="transmembrane region" description="Helical" evidence="11">
    <location>
        <begin position="553"/>
        <end position="570"/>
    </location>
</feature>
<evidence type="ECO:0000256" key="5">
    <source>
        <dbReference type="ARBA" id="ARBA00022692"/>
    </source>
</evidence>
<feature type="transmembrane region" description="Helical" evidence="11">
    <location>
        <begin position="801"/>
        <end position="820"/>
    </location>
</feature>
<evidence type="ECO:0000256" key="3">
    <source>
        <dbReference type="ARBA" id="ARBA00022448"/>
    </source>
</evidence>
<proteinExistence type="inferred from homology"/>
<evidence type="ECO:0000256" key="12">
    <source>
        <dbReference type="SAM" id="SignalP"/>
    </source>
</evidence>
<dbReference type="RefSeq" id="WP_146682750.1">
    <property type="nucleotide sequence ID" value="NZ_CP019646.1"/>
</dbReference>
<dbReference type="InterPro" id="IPR001734">
    <property type="entry name" value="Na/solute_symporter"/>
</dbReference>
<evidence type="ECO:0000256" key="8">
    <source>
        <dbReference type="ARBA" id="ARBA00023065"/>
    </source>
</evidence>
<keyword evidence="5 11" id="KW-0812">Transmembrane</keyword>
<gene>
    <name evidence="13" type="primary">sglT_10</name>
    <name evidence="13" type="ORF">SMSP2_00842</name>
</gene>
<accession>A0A1Q2MCT9</accession>
<dbReference type="GO" id="GO:0006814">
    <property type="term" value="P:sodium ion transport"/>
    <property type="evidence" value="ECO:0007669"/>
    <property type="project" value="UniProtKB-KW"/>
</dbReference>
<protein>
    <submittedName>
        <fullName evidence="13">Na(+)/glucose symporter</fullName>
    </submittedName>
</protein>
<evidence type="ECO:0000256" key="7">
    <source>
        <dbReference type="ARBA" id="ARBA00023053"/>
    </source>
</evidence>
<evidence type="ECO:0000256" key="9">
    <source>
        <dbReference type="ARBA" id="ARBA00023136"/>
    </source>
</evidence>
<dbReference type="GO" id="GO:0005886">
    <property type="term" value="C:plasma membrane"/>
    <property type="evidence" value="ECO:0007669"/>
    <property type="project" value="UniProtKB-SubCell"/>
</dbReference>
<feature type="transmembrane region" description="Helical" evidence="11">
    <location>
        <begin position="372"/>
        <end position="394"/>
    </location>
</feature>
<feature type="transmembrane region" description="Helical" evidence="11">
    <location>
        <begin position="484"/>
        <end position="508"/>
    </location>
</feature>
<comment type="subcellular location">
    <subcellularLocation>
        <location evidence="1">Cell membrane</location>
        <topology evidence="1">Multi-pass membrane protein</topology>
    </subcellularLocation>
</comment>
<dbReference type="OrthoDB" id="9810181at2"/>
<dbReference type="InterPro" id="IPR051163">
    <property type="entry name" value="Sodium:Solute_Symporter_SSF"/>
</dbReference>
<dbReference type="Pfam" id="PF24996">
    <property type="entry name" value="NANM"/>
    <property type="match status" value="1"/>
</dbReference>
<evidence type="ECO:0000256" key="6">
    <source>
        <dbReference type="ARBA" id="ARBA00022989"/>
    </source>
</evidence>
<dbReference type="STRING" id="1851148.SMSP2_00842"/>
<comment type="similarity">
    <text evidence="2">Belongs to the sodium:solute symporter (SSF) (TC 2.A.21) family.</text>
</comment>
<feature type="transmembrane region" description="Helical" evidence="11">
    <location>
        <begin position="414"/>
        <end position="433"/>
    </location>
</feature>
<dbReference type="KEGG" id="pbas:SMSP2_00842"/>
<feature type="transmembrane region" description="Helical" evidence="11">
    <location>
        <begin position="602"/>
        <end position="621"/>
    </location>
</feature>
<dbReference type="InterPro" id="IPR015915">
    <property type="entry name" value="Kelch-typ_b-propeller"/>
</dbReference>
<evidence type="ECO:0000256" key="4">
    <source>
        <dbReference type="ARBA" id="ARBA00022475"/>
    </source>
</evidence>
<evidence type="ECO:0000313" key="14">
    <source>
        <dbReference type="Proteomes" id="UP000188181"/>
    </source>
</evidence>
<evidence type="ECO:0000256" key="11">
    <source>
        <dbReference type="SAM" id="Phobius"/>
    </source>
</evidence>
<feature type="transmembrane region" description="Helical" evidence="11">
    <location>
        <begin position="687"/>
        <end position="708"/>
    </location>
</feature>
<keyword evidence="10" id="KW-0739">Sodium transport</keyword>
<sequence length="867" mass="95549" precursor="true">MCYKKVVILFLIFICVISSSVAAASDSSEAREYLSWESLSDLPESLGVAGSFAGVYDDALIVAGGANFQKPYWESDKQWYDKIWILEKTESDYKWYSGSELDRPIAYGMSISTDNGLVCIGGAYWQQCYSDVFILRWDRNNKKIIKETLPSLPEPCAYGSAAVIDDIIYVAGGQSSLNLESAMNNFWSLDLSQKDSEDFTWQELSSWPGPSRAFNITVSQHNGQSDCIYLISGRRIEKGADVSETEFLKDVYEYNPLEKSWQKKMDVPSCVMAGSGIDVGQSHIFILSGADGSLFFKGAELKLNHPGFPKQIWTYHTITDTWISAGKAPANQVTSTAVKWDDSIVLVSGEIMPRVRSPKIWQIKPVKIKSSFGFLNFTTLVIYLLAMVAVGFYFSFRNKDTNDFFRGGQRLPGWAAGLSIFATMLSSITFVAIPAKVYSTDWTFFVVNMMAIVVTPFVIYFVLPFFRRIDATSAYEYLEKRFNILARLFASFSFVLFQIGRMAIVMFLPALALTAITGLPVSYCILAMGVLSIIYCTMGGLEAVIWTDSIQTFILLGGAFLSLVIVLLNIEGGPAEFFTIANENSKFHAINFDFSSTSFMTTALWVMIIGGIGQSLIPYVSDQAVVQRYLAVSDIKTARISILTNAIIIIPATLLFFSVGTALFVFYKANPQKLDPTFQNDAIFPLFISRELPIGISGLVVAGIFAAAQSTVSTSMNSISTVIVTDFVKPFGLLKTERGYLNLARFCTFFFGVLGTLLALLFAASDIKSLWESFMGILGLFGGSMCGLFLLGIFVPRVGSVAAISGAITGAVILFLVQSFTQVSFLLYAAVGILSCFICGYLLSFILPKNKKDLSGLTINTVWSPHD</sequence>
<dbReference type="PANTHER" id="PTHR42985">
    <property type="entry name" value="SODIUM-COUPLED MONOCARBOXYLATE TRANSPORTER"/>
    <property type="match status" value="1"/>
</dbReference>
<feature type="transmembrane region" description="Helical" evidence="11">
    <location>
        <begin position="774"/>
        <end position="794"/>
    </location>
</feature>
<dbReference type="NCBIfam" id="TIGR00813">
    <property type="entry name" value="sss"/>
    <property type="match status" value="1"/>
</dbReference>
<feature type="transmembrane region" description="Helical" evidence="11">
    <location>
        <begin position="642"/>
        <end position="667"/>
    </location>
</feature>
<evidence type="ECO:0000256" key="1">
    <source>
        <dbReference type="ARBA" id="ARBA00004651"/>
    </source>
</evidence>